<dbReference type="PANTHER" id="PTHR35889">
    <property type="entry name" value="CYCLOINULO-OLIGOSACCHARIDE FRUCTANOTRANSFERASE-RELATED"/>
    <property type="match status" value="1"/>
</dbReference>
<comment type="caution">
    <text evidence="4">The sequence shown here is derived from an EMBL/GenBank/DDBJ whole genome shotgun (WGS) entry which is preliminary data.</text>
</comment>
<dbReference type="Pfam" id="PF07583">
    <property type="entry name" value="PSCyt2"/>
    <property type="match status" value="1"/>
</dbReference>
<dbReference type="PANTHER" id="PTHR35889:SF3">
    <property type="entry name" value="F-BOX DOMAIN-CONTAINING PROTEIN"/>
    <property type="match status" value="1"/>
</dbReference>
<dbReference type="EMBL" id="JASZZN010000014">
    <property type="protein sequence ID" value="MDM4017534.1"/>
    <property type="molecule type" value="Genomic_DNA"/>
</dbReference>
<dbReference type="InterPro" id="IPR022655">
    <property type="entry name" value="DUF1553"/>
</dbReference>
<feature type="domain" description="DUF1553" evidence="2">
    <location>
        <begin position="660"/>
        <end position="921"/>
    </location>
</feature>
<evidence type="ECO:0000259" key="1">
    <source>
        <dbReference type="Pfam" id="PF07583"/>
    </source>
</evidence>
<dbReference type="RefSeq" id="WP_289165019.1">
    <property type="nucleotide sequence ID" value="NZ_JASZZN010000014.1"/>
</dbReference>
<name>A0ABT7PLZ8_9BACT</name>
<feature type="domain" description="Cytochrome C Planctomycete-type" evidence="3">
    <location>
        <begin position="54"/>
        <end position="113"/>
    </location>
</feature>
<evidence type="ECO:0000259" key="3">
    <source>
        <dbReference type="Pfam" id="PF07635"/>
    </source>
</evidence>
<evidence type="ECO:0000313" key="4">
    <source>
        <dbReference type="EMBL" id="MDM4017534.1"/>
    </source>
</evidence>
<sequence>MHFKRSWLATTVVLGFAMGQVVDQSLGRETVDPKTVSAPVDFDEHVLPILEDRCLYCHGEDEQESGLRLDRRAFLIKGGDSGLAAVVPGKPSNSYLIDVIKHLDPDVKMPPDDDKLPAEEIEVLQRWVEQGATWPDQMDDVIEDSVDLWSFQPVKRPTVPAVDATNSVDVQSAVHPIDAFLREKLFNHNLTMSDRAAPRILLRRLSIILTGLPPTAEEIEAYLVAEAKDPERAYADAVDRLLKSPHFGERWAQHWLDVIRWAETNGSEANLYRKNAWVYRDYVIRSFNEDKPYDQFLREQIAGDSVGVGEAMGFLVAGPHVPAATVGREPSAIRQARADRLDEVIQTVGASVMGVTMGCARCHNHKFDPISIHDYYSMTAVFEDIEFGSRHPEYSPEHPVRQRGAEIWKSIAERRKELRATGGWEEDWGVYRELHFNPVTTTAIRLRFKMKNLFVDEIEVLGNEGLHDNLALASRGTKVSGFPEKGFQSRNPINRVNDGEYGTMIWRAKVEKGDEQPWVQFDFSKPETINRLRLSNNREYFYETDYLTRKPHLPRYEYDVDIRTEDGQWQPWVGTWVVNKKLNQEHPERRKLTKEIQGLIEQLAEEGPRPSFVGRLIEPAPTHVLLRGSPESPRDEVAASGPKALAGDLQLTFDDPGPKRRRAFADWIASPDNPLTARVMVNRIWHHIFGSGLVTTTSDFGNAGARPTHPELLDWLAAEFVAPTKSGSEPKSWSVKHVVRLLVTSDAFRQSSHPREEAIAIDGGAQWLWRFPPKRVEAEVIRDTILQASGTLDRTLGGRSYRIHNEKETYAQWEVVDNYGAETWRRMIYQERMRRVDDQMFTAFDFPDCGQVRAKRPVSTTPLQALNLMNSDFVIDQSKRIADRATSEVGDAPAEIVNRCFQLLLGRNASAEEQQNCKELLKSGDVPLLCRAIINSNEFAFLQ</sequence>
<dbReference type="Pfam" id="PF07635">
    <property type="entry name" value="PSCyt1"/>
    <property type="match status" value="1"/>
</dbReference>
<dbReference type="Proteomes" id="UP001239462">
    <property type="component" value="Unassembled WGS sequence"/>
</dbReference>
<dbReference type="Pfam" id="PF07587">
    <property type="entry name" value="PSD1"/>
    <property type="match status" value="1"/>
</dbReference>
<dbReference type="InterPro" id="IPR011429">
    <property type="entry name" value="Cyt_c_Planctomycete-type"/>
</dbReference>
<proteinExistence type="predicted"/>
<accession>A0ABT7PLZ8</accession>
<reference evidence="4 5" key="1">
    <citation type="submission" date="2023-06" db="EMBL/GenBank/DDBJ databases">
        <title>Roseiconus lacunae JC819 isolated from Gulf of Mannar region, Tamil Nadu.</title>
        <authorList>
            <person name="Pk S."/>
            <person name="Ch S."/>
            <person name="Ch V.R."/>
        </authorList>
    </citation>
    <scope>NUCLEOTIDE SEQUENCE [LARGE SCALE GENOMIC DNA]</scope>
    <source>
        <strain evidence="4 5">JC819</strain>
    </source>
</reference>
<evidence type="ECO:0000259" key="2">
    <source>
        <dbReference type="Pfam" id="PF07587"/>
    </source>
</evidence>
<protein>
    <submittedName>
        <fullName evidence="4">PSD1 and planctomycete cytochrome C domain-containing protein</fullName>
    </submittedName>
</protein>
<evidence type="ECO:0000313" key="5">
    <source>
        <dbReference type="Proteomes" id="UP001239462"/>
    </source>
</evidence>
<keyword evidence="5" id="KW-1185">Reference proteome</keyword>
<dbReference type="InterPro" id="IPR036909">
    <property type="entry name" value="Cyt_c-like_dom_sf"/>
</dbReference>
<dbReference type="InterPro" id="IPR011444">
    <property type="entry name" value="DUF1549"/>
</dbReference>
<feature type="domain" description="DUF1549" evidence="1">
    <location>
        <begin position="176"/>
        <end position="386"/>
    </location>
</feature>
<gene>
    <name evidence="4" type="ORF">QTN89_18945</name>
</gene>
<dbReference type="SUPFAM" id="SSF46626">
    <property type="entry name" value="Cytochrome c"/>
    <property type="match status" value="1"/>
</dbReference>
<dbReference type="Gene3D" id="2.60.120.260">
    <property type="entry name" value="Galactose-binding domain-like"/>
    <property type="match status" value="1"/>
</dbReference>
<organism evidence="4 5">
    <name type="scientific">Roseiconus lacunae</name>
    <dbReference type="NCBI Taxonomy" id="2605694"/>
    <lineage>
        <taxon>Bacteria</taxon>
        <taxon>Pseudomonadati</taxon>
        <taxon>Planctomycetota</taxon>
        <taxon>Planctomycetia</taxon>
        <taxon>Pirellulales</taxon>
        <taxon>Pirellulaceae</taxon>
        <taxon>Roseiconus</taxon>
    </lineage>
</organism>